<keyword evidence="1" id="KW-0472">Membrane</keyword>
<keyword evidence="1" id="KW-1133">Transmembrane helix</keyword>
<evidence type="ECO:0000313" key="2">
    <source>
        <dbReference type="EMBL" id="KAA0016356.1"/>
    </source>
</evidence>
<dbReference type="Proteomes" id="UP000322244">
    <property type="component" value="Unassembled WGS sequence"/>
</dbReference>
<evidence type="ECO:0008006" key="4">
    <source>
        <dbReference type="Google" id="ProtNLM"/>
    </source>
</evidence>
<keyword evidence="1" id="KW-0812">Transmembrane</keyword>
<dbReference type="AlphaFoldDB" id="A0A5A7S542"/>
<gene>
    <name evidence="2" type="ORF">FOY51_26430</name>
</gene>
<dbReference type="OrthoDB" id="9784202at2"/>
<name>A0A5A7S542_9NOCA</name>
<proteinExistence type="predicted"/>
<organism evidence="2 3">
    <name type="scientific">Antrihabitans cavernicola</name>
    <dbReference type="NCBI Taxonomy" id="2495913"/>
    <lineage>
        <taxon>Bacteria</taxon>
        <taxon>Bacillati</taxon>
        <taxon>Actinomycetota</taxon>
        <taxon>Actinomycetes</taxon>
        <taxon>Mycobacteriales</taxon>
        <taxon>Nocardiaceae</taxon>
        <taxon>Antrihabitans</taxon>
    </lineage>
</organism>
<dbReference type="RefSeq" id="WP_149433253.1">
    <property type="nucleotide sequence ID" value="NZ_VLNY01000028.1"/>
</dbReference>
<comment type="caution">
    <text evidence="2">The sequence shown here is derived from an EMBL/GenBank/DDBJ whole genome shotgun (WGS) entry which is preliminary data.</text>
</comment>
<evidence type="ECO:0000256" key="1">
    <source>
        <dbReference type="SAM" id="Phobius"/>
    </source>
</evidence>
<evidence type="ECO:0000313" key="3">
    <source>
        <dbReference type="Proteomes" id="UP000322244"/>
    </source>
</evidence>
<feature type="transmembrane region" description="Helical" evidence="1">
    <location>
        <begin position="31"/>
        <end position="56"/>
    </location>
</feature>
<reference evidence="2 3" key="1">
    <citation type="submission" date="2019-07" db="EMBL/GenBank/DDBJ databases">
        <title>Rhodococcus cavernicolus sp. nov., isolated from a cave.</title>
        <authorList>
            <person name="Lee S.D."/>
        </authorList>
    </citation>
    <scope>NUCLEOTIDE SEQUENCE [LARGE SCALE GENOMIC DNA]</scope>
    <source>
        <strain evidence="2 3">C1-24</strain>
    </source>
</reference>
<sequence length="70" mass="7571">MPRLLNPKVGLFFLLVAPQYARPLTVGSVLLLGVIDAIVATTWLSALTVGVSTMSIKFTDTTVRLRLSAR</sequence>
<dbReference type="EMBL" id="VLNY01000028">
    <property type="protein sequence ID" value="KAA0016356.1"/>
    <property type="molecule type" value="Genomic_DNA"/>
</dbReference>
<accession>A0A5A7S542</accession>
<protein>
    <recommendedName>
        <fullName evidence="4">LysE family translocator</fullName>
    </recommendedName>
</protein>
<keyword evidence="3" id="KW-1185">Reference proteome</keyword>